<keyword evidence="1" id="KW-1133">Transmembrane helix</keyword>
<reference evidence="2 3" key="1">
    <citation type="submission" date="2015-12" db="EMBL/GenBank/DDBJ databases">
        <title>The genome of Folsomia candida.</title>
        <authorList>
            <person name="Faddeeva A."/>
            <person name="Derks M.F."/>
            <person name="Anvar Y."/>
            <person name="Smit S."/>
            <person name="Van Straalen N."/>
            <person name="Roelofs D."/>
        </authorList>
    </citation>
    <scope>NUCLEOTIDE SEQUENCE [LARGE SCALE GENOMIC DNA]</scope>
    <source>
        <strain evidence="2 3">VU population</strain>
        <tissue evidence="2">Whole body</tissue>
    </source>
</reference>
<feature type="transmembrane region" description="Helical" evidence="1">
    <location>
        <begin position="45"/>
        <end position="67"/>
    </location>
</feature>
<feature type="transmembrane region" description="Helical" evidence="1">
    <location>
        <begin position="241"/>
        <end position="261"/>
    </location>
</feature>
<protein>
    <submittedName>
        <fullName evidence="2">Uncharacterized protein</fullName>
    </submittedName>
</protein>
<name>A0A226CTF7_FOLCA</name>
<evidence type="ECO:0000256" key="1">
    <source>
        <dbReference type="SAM" id="Phobius"/>
    </source>
</evidence>
<evidence type="ECO:0000313" key="3">
    <source>
        <dbReference type="Proteomes" id="UP000198287"/>
    </source>
</evidence>
<comment type="caution">
    <text evidence="2">The sequence shown here is derived from an EMBL/GenBank/DDBJ whole genome shotgun (WGS) entry which is preliminary data.</text>
</comment>
<sequence length="376" mass="43094">MTVTPLMWRSLDNFSKLFAYMPPFPLEWNVSKQKMVSRTNSKDLFFWKILMFWLFVAILVLLILPLAKIYGFAEIKFPTMMIIVLVGSADGLVELLELVTKSCAENAAVAFNLIVVLEKQIHISSIASKSKISKDIVGIALNLIRNPNTLIPPTWLPFTQYIFIPLKYTLIFQCCLMARVMSFLICAPTLAAYLMTSCISSLSKNSRTLVITGRSKITQYFFKYSSCQIILAMTENFSSQCVAIFMFYGFVLCVLFIFVSLKMYHVIPLPLFLVFPTFAVSLAAVTLIMLPVMISIFKESKNLRNKWKRFLTLCYDKRHVKRQIMGKRCLRIYAGLAQYNFFMCQRSTMTTYGEALLSYTITALMSFDTRDVQIAM</sequence>
<proteinExistence type="predicted"/>
<dbReference type="AlphaFoldDB" id="A0A226CTF7"/>
<accession>A0A226CTF7</accession>
<keyword evidence="1" id="KW-0472">Membrane</keyword>
<dbReference type="Proteomes" id="UP000198287">
    <property type="component" value="Unassembled WGS sequence"/>
</dbReference>
<feature type="transmembrane region" description="Helical" evidence="1">
    <location>
        <begin position="273"/>
        <end position="297"/>
    </location>
</feature>
<keyword evidence="3" id="KW-1185">Reference proteome</keyword>
<gene>
    <name evidence="2" type="ORF">Fcan01_28498</name>
</gene>
<feature type="transmembrane region" description="Helical" evidence="1">
    <location>
        <begin position="170"/>
        <end position="194"/>
    </location>
</feature>
<organism evidence="2 3">
    <name type="scientific">Folsomia candida</name>
    <name type="common">Springtail</name>
    <dbReference type="NCBI Taxonomy" id="158441"/>
    <lineage>
        <taxon>Eukaryota</taxon>
        <taxon>Metazoa</taxon>
        <taxon>Ecdysozoa</taxon>
        <taxon>Arthropoda</taxon>
        <taxon>Hexapoda</taxon>
        <taxon>Collembola</taxon>
        <taxon>Entomobryomorpha</taxon>
        <taxon>Isotomoidea</taxon>
        <taxon>Isotomidae</taxon>
        <taxon>Proisotominae</taxon>
        <taxon>Folsomia</taxon>
    </lineage>
</organism>
<keyword evidence="1" id="KW-0812">Transmembrane</keyword>
<evidence type="ECO:0000313" key="2">
    <source>
        <dbReference type="EMBL" id="OXA36745.1"/>
    </source>
</evidence>
<dbReference type="EMBL" id="LNIX01000075">
    <property type="protein sequence ID" value="OXA36745.1"/>
    <property type="molecule type" value="Genomic_DNA"/>
</dbReference>